<evidence type="ECO:0000256" key="7">
    <source>
        <dbReference type="ARBA" id="ARBA00022691"/>
    </source>
</evidence>
<evidence type="ECO:0000256" key="15">
    <source>
        <dbReference type="ARBA" id="ARBA00070199"/>
    </source>
</evidence>
<dbReference type="SUPFAM" id="SSF102114">
    <property type="entry name" value="Radical SAM enzymes"/>
    <property type="match status" value="1"/>
</dbReference>
<comment type="similarity">
    <text evidence="2 16">Belongs to the radical SAM superfamily. Biotin synthase family.</text>
</comment>
<comment type="function">
    <text evidence="14 16">Catalyzes the conversion of dethiobiotin (DTB) to biotin by the insertion of a sulfur atom into dethiobiotin via a radical-based mechanism.</text>
</comment>
<dbReference type="PROSITE" id="PS51918">
    <property type="entry name" value="RADICAL_SAM"/>
    <property type="match status" value="1"/>
</dbReference>
<name>A0A498CSK0_9FIRM</name>
<dbReference type="Proteomes" id="UP000276301">
    <property type="component" value="Unassembled WGS sequence"/>
</dbReference>
<dbReference type="UniPathway" id="UPA00078">
    <property type="reaction ID" value="UER00162"/>
</dbReference>
<dbReference type="SFLD" id="SFLDS00029">
    <property type="entry name" value="Radical_SAM"/>
    <property type="match status" value="1"/>
</dbReference>
<feature type="binding site" evidence="16 17">
    <location>
        <position position="267"/>
    </location>
    <ligand>
        <name>[2Fe-2S] cluster</name>
        <dbReference type="ChEBI" id="CHEBI:190135"/>
    </ligand>
</feature>
<dbReference type="PIRSF" id="PIRSF001619">
    <property type="entry name" value="Biotin_synth"/>
    <property type="match status" value="1"/>
</dbReference>
<dbReference type="Pfam" id="PF04055">
    <property type="entry name" value="Radical_SAM"/>
    <property type="match status" value="1"/>
</dbReference>
<evidence type="ECO:0000256" key="16">
    <source>
        <dbReference type="HAMAP-Rule" id="MF_01694"/>
    </source>
</evidence>
<dbReference type="HAMAP" id="MF_01694">
    <property type="entry name" value="BioB"/>
    <property type="match status" value="1"/>
</dbReference>
<proteinExistence type="inferred from homology"/>
<evidence type="ECO:0000256" key="12">
    <source>
        <dbReference type="ARBA" id="ARBA00023014"/>
    </source>
</evidence>
<evidence type="ECO:0000256" key="14">
    <source>
        <dbReference type="ARBA" id="ARBA00057568"/>
    </source>
</evidence>
<keyword evidence="20" id="KW-1185">Reference proteome</keyword>
<dbReference type="PANTHER" id="PTHR22976">
    <property type="entry name" value="BIOTIN SYNTHASE"/>
    <property type="match status" value="1"/>
</dbReference>
<evidence type="ECO:0000256" key="8">
    <source>
        <dbReference type="ARBA" id="ARBA00022714"/>
    </source>
</evidence>
<evidence type="ECO:0000256" key="1">
    <source>
        <dbReference type="ARBA" id="ARBA00004942"/>
    </source>
</evidence>
<dbReference type="CDD" id="cd01335">
    <property type="entry name" value="Radical_SAM"/>
    <property type="match status" value="1"/>
</dbReference>
<keyword evidence="12 16" id="KW-0411">Iron-sulfur</keyword>
<keyword evidence="6 16" id="KW-0808">Transferase</keyword>
<dbReference type="RefSeq" id="WP_121586447.1">
    <property type="nucleotide sequence ID" value="NZ_RCHT01000005.1"/>
</dbReference>
<evidence type="ECO:0000256" key="6">
    <source>
        <dbReference type="ARBA" id="ARBA00022679"/>
    </source>
</evidence>
<keyword evidence="10 16" id="KW-0093">Biotin biosynthesis</keyword>
<comment type="cofactor">
    <cofactor evidence="16">
        <name>[2Fe-2S] cluster</name>
        <dbReference type="ChEBI" id="CHEBI:190135"/>
    </cofactor>
    <text evidence="16">Binds 1 [2Fe-2S] cluster. The cluster is coordinated with 3 cysteines and 1 arginine.</text>
</comment>
<evidence type="ECO:0000313" key="20">
    <source>
        <dbReference type="Proteomes" id="UP000276301"/>
    </source>
</evidence>
<keyword evidence="9 16" id="KW-0479">Metal-binding</keyword>
<dbReference type="InterPro" id="IPR024177">
    <property type="entry name" value="Biotin_synthase"/>
</dbReference>
<evidence type="ECO:0000313" key="19">
    <source>
        <dbReference type="EMBL" id="RLL12799.1"/>
    </source>
</evidence>
<dbReference type="SFLD" id="SFLDG01060">
    <property type="entry name" value="BATS_domain_containing"/>
    <property type="match status" value="1"/>
</dbReference>
<dbReference type="SFLD" id="SFLDG01278">
    <property type="entry name" value="biotin_synthase_like"/>
    <property type="match status" value="1"/>
</dbReference>
<keyword evidence="7 16" id="KW-0949">S-adenosyl-L-methionine</keyword>
<evidence type="ECO:0000256" key="3">
    <source>
        <dbReference type="ARBA" id="ARBA00011738"/>
    </source>
</evidence>
<sequence>MITKLKERILAGGAVSREEALRLACEADLEPLCRAADDIRRQMCGNRFDLCAIINGKCGRCSEDCKYCAQSARYPAEVESYPLLGAEPIARRARSDCERGVLRFSVVTSGRTLTEGETDAACEAYREIGARCGIARCASHGLLDYGQLVRLREAGVTRYHCNLETSRRNFPNICTTHTYDEKCAVIRNARRAGLEVCSGGIIGMGETMEDRVDLALELRELEVRSVPVNLLNPIRGTPFEDRPVLPPEELLRTVAVFRFLLPGAALRLAGGRGLLPDRGRAAFCSGANAAITGDMLTTAGITVETDLALVRGLGYEVARL</sequence>
<feature type="binding site" evidence="16 17">
    <location>
        <position position="65"/>
    </location>
    <ligand>
        <name>[4Fe-4S] cluster</name>
        <dbReference type="ChEBI" id="CHEBI:49883"/>
        <note>4Fe-4S-S-AdoMet</note>
    </ligand>
</feature>
<feature type="binding site" evidence="16 17">
    <location>
        <position position="137"/>
    </location>
    <ligand>
        <name>[2Fe-2S] cluster</name>
        <dbReference type="ChEBI" id="CHEBI:190135"/>
    </ligand>
</feature>
<dbReference type="GO" id="GO:0009102">
    <property type="term" value="P:biotin biosynthetic process"/>
    <property type="evidence" value="ECO:0007669"/>
    <property type="project" value="UniProtKB-UniRule"/>
</dbReference>
<gene>
    <name evidence="16 19" type="primary">bioB</name>
    <name evidence="19" type="ORF">D4A47_05180</name>
</gene>
<dbReference type="InterPro" id="IPR013785">
    <property type="entry name" value="Aldolase_TIM"/>
</dbReference>
<accession>A0A498CSK0</accession>
<keyword evidence="11 16" id="KW-0408">Iron</keyword>
<reference evidence="19 20" key="1">
    <citation type="submission" date="2018-10" db="EMBL/GenBank/DDBJ databases">
        <title>Anaerotruncus faecis sp. nov., isolated from human feces.</title>
        <authorList>
            <person name="Wang Y.-J."/>
        </authorList>
    </citation>
    <scope>NUCLEOTIDE SEQUENCE [LARGE SCALE GENOMIC DNA]</scope>
    <source>
        <strain evidence="19 20">22A2-44</strain>
    </source>
</reference>
<comment type="cofactor">
    <cofactor evidence="16 17">
        <name>[4Fe-4S] cluster</name>
        <dbReference type="ChEBI" id="CHEBI:49883"/>
    </cofactor>
    <text evidence="16 17">Binds 1 [4Fe-4S] cluster. The cluster is coordinated with 3 cysteines and an exchangeable S-adenosyl-L-methionine.</text>
</comment>
<protein>
    <recommendedName>
        <fullName evidence="15 16">Biotin synthase</fullName>
        <ecNumber evidence="4 16">2.8.1.6</ecNumber>
    </recommendedName>
</protein>
<evidence type="ECO:0000256" key="2">
    <source>
        <dbReference type="ARBA" id="ARBA00010765"/>
    </source>
</evidence>
<keyword evidence="5 16" id="KW-0004">4Fe-4S</keyword>
<feature type="binding site" evidence="16 17">
    <location>
        <position position="61"/>
    </location>
    <ligand>
        <name>[4Fe-4S] cluster</name>
        <dbReference type="ChEBI" id="CHEBI:49883"/>
        <note>4Fe-4S-S-AdoMet</note>
    </ligand>
</feature>
<comment type="pathway">
    <text evidence="1 16">Cofactor biosynthesis; biotin biosynthesis; biotin from 7,8-diaminononanoate: step 2/2.</text>
</comment>
<dbReference type="SMART" id="SM00876">
    <property type="entry name" value="BATS"/>
    <property type="match status" value="1"/>
</dbReference>
<evidence type="ECO:0000259" key="18">
    <source>
        <dbReference type="PROSITE" id="PS51918"/>
    </source>
</evidence>
<dbReference type="Pfam" id="PF06968">
    <property type="entry name" value="BATS"/>
    <property type="match status" value="1"/>
</dbReference>
<dbReference type="PANTHER" id="PTHR22976:SF2">
    <property type="entry name" value="BIOTIN SYNTHASE, MITOCHONDRIAL"/>
    <property type="match status" value="1"/>
</dbReference>
<evidence type="ECO:0000256" key="17">
    <source>
        <dbReference type="PIRSR" id="PIRSR001619-1"/>
    </source>
</evidence>
<comment type="catalytic activity">
    <reaction evidence="13 16">
        <text>(4R,5S)-dethiobiotin + (sulfur carrier)-SH + 2 reduced [2Fe-2S]-[ferredoxin] + 2 S-adenosyl-L-methionine = (sulfur carrier)-H + biotin + 2 5'-deoxyadenosine + 2 L-methionine + 2 oxidized [2Fe-2S]-[ferredoxin]</text>
        <dbReference type="Rhea" id="RHEA:22060"/>
        <dbReference type="Rhea" id="RHEA-COMP:10000"/>
        <dbReference type="Rhea" id="RHEA-COMP:10001"/>
        <dbReference type="Rhea" id="RHEA-COMP:14737"/>
        <dbReference type="Rhea" id="RHEA-COMP:14739"/>
        <dbReference type="ChEBI" id="CHEBI:17319"/>
        <dbReference type="ChEBI" id="CHEBI:29917"/>
        <dbReference type="ChEBI" id="CHEBI:33737"/>
        <dbReference type="ChEBI" id="CHEBI:33738"/>
        <dbReference type="ChEBI" id="CHEBI:57586"/>
        <dbReference type="ChEBI" id="CHEBI:57844"/>
        <dbReference type="ChEBI" id="CHEBI:59789"/>
        <dbReference type="ChEBI" id="CHEBI:64428"/>
        <dbReference type="ChEBI" id="CHEBI:149473"/>
        <dbReference type="EC" id="2.8.1.6"/>
    </reaction>
</comment>
<dbReference type="NCBIfam" id="TIGR00433">
    <property type="entry name" value="bioB"/>
    <property type="match status" value="1"/>
</dbReference>
<feature type="domain" description="Radical SAM core" evidence="18">
    <location>
        <begin position="43"/>
        <end position="272"/>
    </location>
</feature>
<dbReference type="SMART" id="SM00729">
    <property type="entry name" value="Elp3"/>
    <property type="match status" value="1"/>
</dbReference>
<dbReference type="InterPro" id="IPR002684">
    <property type="entry name" value="Biotin_synth/BioAB"/>
</dbReference>
<dbReference type="GO" id="GO:0005506">
    <property type="term" value="F:iron ion binding"/>
    <property type="evidence" value="ECO:0007669"/>
    <property type="project" value="UniProtKB-UniRule"/>
</dbReference>
<dbReference type="AlphaFoldDB" id="A0A498CSK0"/>
<feature type="binding site" evidence="16 17">
    <location>
        <position position="197"/>
    </location>
    <ligand>
        <name>[2Fe-2S] cluster</name>
        <dbReference type="ChEBI" id="CHEBI:190135"/>
    </ligand>
</feature>
<dbReference type="InterPro" id="IPR058240">
    <property type="entry name" value="rSAM_sf"/>
</dbReference>
<dbReference type="InterPro" id="IPR010722">
    <property type="entry name" value="BATS_dom"/>
</dbReference>
<feature type="binding site" evidence="16 17">
    <location>
        <position position="105"/>
    </location>
    <ligand>
        <name>[2Fe-2S] cluster</name>
        <dbReference type="ChEBI" id="CHEBI:190135"/>
    </ligand>
</feature>
<dbReference type="GO" id="GO:0051539">
    <property type="term" value="F:4 iron, 4 sulfur cluster binding"/>
    <property type="evidence" value="ECO:0007669"/>
    <property type="project" value="UniProtKB-KW"/>
</dbReference>
<evidence type="ECO:0000256" key="13">
    <source>
        <dbReference type="ARBA" id="ARBA00051157"/>
    </source>
</evidence>
<keyword evidence="8 16" id="KW-0001">2Fe-2S</keyword>
<dbReference type="Gene3D" id="3.20.20.70">
    <property type="entry name" value="Aldolase class I"/>
    <property type="match status" value="1"/>
</dbReference>
<comment type="subunit">
    <text evidence="3 16">Homodimer.</text>
</comment>
<dbReference type="EC" id="2.8.1.6" evidence="4 16"/>
<dbReference type="InterPro" id="IPR006638">
    <property type="entry name" value="Elp3/MiaA/NifB-like_rSAM"/>
</dbReference>
<evidence type="ECO:0000256" key="9">
    <source>
        <dbReference type="ARBA" id="ARBA00022723"/>
    </source>
</evidence>
<dbReference type="FunFam" id="3.20.20.70:FF:000026">
    <property type="entry name" value="Biotin synthase"/>
    <property type="match status" value="1"/>
</dbReference>
<dbReference type="EMBL" id="RCHT01000005">
    <property type="protein sequence ID" value="RLL12799.1"/>
    <property type="molecule type" value="Genomic_DNA"/>
</dbReference>
<evidence type="ECO:0000256" key="5">
    <source>
        <dbReference type="ARBA" id="ARBA00022485"/>
    </source>
</evidence>
<dbReference type="InterPro" id="IPR007197">
    <property type="entry name" value="rSAM"/>
</dbReference>
<organism evidence="19 20">
    <name type="scientific">Anaerotruncus massiliensis</name>
    <name type="common">ex Liu et al. 2021</name>
    <dbReference type="NCBI Taxonomy" id="2321404"/>
    <lineage>
        <taxon>Bacteria</taxon>
        <taxon>Bacillati</taxon>
        <taxon>Bacillota</taxon>
        <taxon>Clostridia</taxon>
        <taxon>Eubacteriales</taxon>
        <taxon>Oscillospiraceae</taxon>
        <taxon>Anaerotruncus</taxon>
    </lineage>
</organism>
<comment type="caution">
    <text evidence="19">The sequence shown here is derived from an EMBL/GenBank/DDBJ whole genome shotgun (WGS) entry which is preliminary data.</text>
</comment>
<comment type="cofactor">
    <cofactor evidence="17">
        <name>[2Fe-2S] cluster</name>
        <dbReference type="ChEBI" id="CHEBI:190135"/>
    </cofactor>
    <text evidence="17">Binds 1 [2Fe-2S] cluster. The cluster is coordinated with 3 cysteines and 1 arginine.</text>
</comment>
<dbReference type="GO" id="GO:0051537">
    <property type="term" value="F:2 iron, 2 sulfur cluster binding"/>
    <property type="evidence" value="ECO:0007669"/>
    <property type="project" value="UniProtKB-KW"/>
</dbReference>
<feature type="binding site" evidence="16 17">
    <location>
        <position position="68"/>
    </location>
    <ligand>
        <name>[4Fe-4S] cluster</name>
        <dbReference type="ChEBI" id="CHEBI:49883"/>
        <note>4Fe-4S-S-AdoMet</note>
    </ligand>
</feature>
<dbReference type="GO" id="GO:0004076">
    <property type="term" value="F:biotin synthase activity"/>
    <property type="evidence" value="ECO:0007669"/>
    <property type="project" value="UniProtKB-UniRule"/>
</dbReference>
<evidence type="ECO:0000256" key="11">
    <source>
        <dbReference type="ARBA" id="ARBA00023004"/>
    </source>
</evidence>
<evidence type="ECO:0000256" key="4">
    <source>
        <dbReference type="ARBA" id="ARBA00012236"/>
    </source>
</evidence>
<evidence type="ECO:0000256" key="10">
    <source>
        <dbReference type="ARBA" id="ARBA00022756"/>
    </source>
</evidence>